<dbReference type="InterPro" id="IPR000152">
    <property type="entry name" value="EGF-type_Asp/Asn_hydroxyl_site"/>
</dbReference>
<protein>
    <submittedName>
        <fullName evidence="19">Uncharacterized protein</fullName>
    </submittedName>
</protein>
<name>A0A0G4G3N3_9ALVE</name>
<dbReference type="InterPro" id="IPR024731">
    <property type="entry name" value="NELL2-like_EGF"/>
</dbReference>
<feature type="compositionally biased region" description="Polar residues" evidence="14">
    <location>
        <begin position="2124"/>
        <end position="2133"/>
    </location>
</feature>
<feature type="compositionally biased region" description="Polar residues" evidence="14">
    <location>
        <begin position="1477"/>
        <end position="1489"/>
    </location>
</feature>
<feature type="compositionally biased region" description="Basic and acidic residues" evidence="14">
    <location>
        <begin position="1096"/>
        <end position="1105"/>
    </location>
</feature>
<feature type="region of interest" description="Disordered" evidence="14">
    <location>
        <begin position="2124"/>
        <end position="2200"/>
    </location>
</feature>
<evidence type="ECO:0000256" key="5">
    <source>
        <dbReference type="ARBA" id="ARBA00022536"/>
    </source>
</evidence>
<feature type="region of interest" description="Disordered" evidence="14">
    <location>
        <begin position="991"/>
        <end position="1048"/>
    </location>
</feature>
<keyword evidence="4" id="KW-0964">Secreted</keyword>
<dbReference type="InterPro" id="IPR018097">
    <property type="entry name" value="EGF_Ca-bd_CS"/>
</dbReference>
<proteinExistence type="predicted"/>
<reference evidence="19" key="1">
    <citation type="submission" date="2014-11" db="EMBL/GenBank/DDBJ databases">
        <authorList>
            <person name="Otto D Thomas"/>
            <person name="Naeem Raeece"/>
        </authorList>
    </citation>
    <scope>NUCLEOTIDE SEQUENCE</scope>
</reference>
<feature type="domain" description="EGF-like" evidence="17">
    <location>
        <begin position="27"/>
        <end position="68"/>
    </location>
</feature>
<feature type="transmembrane region" description="Helical" evidence="15">
    <location>
        <begin position="2381"/>
        <end position="2403"/>
    </location>
</feature>
<evidence type="ECO:0000259" key="18">
    <source>
        <dbReference type="PROSITE" id="PS50221"/>
    </source>
</evidence>
<feature type="region of interest" description="Disordered" evidence="14">
    <location>
        <begin position="2010"/>
        <end position="2037"/>
    </location>
</feature>
<dbReference type="PANTHER" id="PTHR24050:SF28">
    <property type="entry name" value="UROMODULIN-LIKE"/>
    <property type="match status" value="1"/>
</dbReference>
<feature type="transmembrane region" description="Helical" evidence="15">
    <location>
        <begin position="2498"/>
        <end position="2524"/>
    </location>
</feature>
<dbReference type="InterPro" id="IPR009030">
    <property type="entry name" value="Growth_fac_rcpt_cys_sf"/>
</dbReference>
<dbReference type="Pfam" id="PF01825">
    <property type="entry name" value="GPS"/>
    <property type="match status" value="1"/>
</dbReference>
<feature type="domain" description="EGF-like" evidence="17">
    <location>
        <begin position="644"/>
        <end position="685"/>
    </location>
</feature>
<feature type="chain" id="PRO_5005189459" evidence="16">
    <location>
        <begin position="24"/>
        <end position="2653"/>
    </location>
</feature>
<keyword evidence="6 15" id="KW-0812">Transmembrane</keyword>
<dbReference type="PROSITE" id="PS01186">
    <property type="entry name" value="EGF_2"/>
    <property type="match status" value="12"/>
</dbReference>
<dbReference type="PROSITE" id="PS50026">
    <property type="entry name" value="EGF_3"/>
    <property type="match status" value="14"/>
</dbReference>
<dbReference type="SMART" id="SM00181">
    <property type="entry name" value="EGF"/>
    <property type="match status" value="15"/>
</dbReference>
<dbReference type="FunFam" id="2.10.25.10:FF:000014">
    <property type="entry name" value="Latent-transforming growth factor beta-binding protein 3"/>
    <property type="match status" value="1"/>
</dbReference>
<dbReference type="InterPro" id="IPR057244">
    <property type="entry name" value="GAIN_B"/>
</dbReference>
<dbReference type="SUPFAM" id="SSF57196">
    <property type="entry name" value="EGF/Laminin"/>
    <property type="match status" value="2"/>
</dbReference>
<evidence type="ECO:0000256" key="15">
    <source>
        <dbReference type="SAM" id="Phobius"/>
    </source>
</evidence>
<dbReference type="Gene3D" id="2.60.220.50">
    <property type="match status" value="1"/>
</dbReference>
<dbReference type="SUPFAM" id="SSF57184">
    <property type="entry name" value="Growth factor receptor domain"/>
    <property type="match status" value="5"/>
</dbReference>
<feature type="domain" description="EGF-like" evidence="17">
    <location>
        <begin position="288"/>
        <end position="329"/>
    </location>
</feature>
<evidence type="ECO:0000256" key="12">
    <source>
        <dbReference type="ARBA" id="ARBA00023180"/>
    </source>
</evidence>
<keyword evidence="10 15" id="KW-0472">Membrane</keyword>
<dbReference type="GO" id="GO:0005886">
    <property type="term" value="C:plasma membrane"/>
    <property type="evidence" value="ECO:0007669"/>
    <property type="project" value="UniProtKB-SubCell"/>
</dbReference>
<evidence type="ECO:0000256" key="16">
    <source>
        <dbReference type="SAM" id="SignalP"/>
    </source>
</evidence>
<dbReference type="CDD" id="cd00054">
    <property type="entry name" value="EGF_CA"/>
    <property type="match status" value="14"/>
</dbReference>
<feature type="domain" description="EGF-like" evidence="17">
    <location>
        <begin position="330"/>
        <end position="369"/>
    </location>
</feature>
<feature type="compositionally biased region" description="Low complexity" evidence="14">
    <location>
        <begin position="1850"/>
        <end position="1866"/>
    </location>
</feature>
<feature type="domain" description="EGF-like" evidence="17">
    <location>
        <begin position="246"/>
        <end position="287"/>
    </location>
</feature>
<organism evidence="19">
    <name type="scientific">Chromera velia CCMP2878</name>
    <dbReference type="NCBI Taxonomy" id="1169474"/>
    <lineage>
        <taxon>Eukaryota</taxon>
        <taxon>Sar</taxon>
        <taxon>Alveolata</taxon>
        <taxon>Colpodellida</taxon>
        <taxon>Chromeraceae</taxon>
        <taxon>Chromera</taxon>
    </lineage>
</organism>
<dbReference type="GO" id="GO:0005509">
    <property type="term" value="F:calcium ion binding"/>
    <property type="evidence" value="ECO:0007669"/>
    <property type="project" value="InterPro"/>
</dbReference>
<feature type="region of interest" description="Disordered" evidence="14">
    <location>
        <begin position="1671"/>
        <end position="1775"/>
    </location>
</feature>
<dbReference type="InterPro" id="IPR000203">
    <property type="entry name" value="GPS"/>
</dbReference>
<feature type="compositionally biased region" description="Basic and acidic residues" evidence="14">
    <location>
        <begin position="2182"/>
        <end position="2200"/>
    </location>
</feature>
<dbReference type="InterPro" id="IPR049883">
    <property type="entry name" value="NOTCH1_EGF-like"/>
</dbReference>
<feature type="region of interest" description="Disordered" evidence="14">
    <location>
        <begin position="614"/>
        <end position="635"/>
    </location>
</feature>
<evidence type="ECO:0000256" key="2">
    <source>
        <dbReference type="ARBA" id="ARBA00004651"/>
    </source>
</evidence>
<evidence type="ECO:0000259" key="17">
    <source>
        <dbReference type="PROSITE" id="PS50026"/>
    </source>
</evidence>
<dbReference type="InterPro" id="IPR000742">
    <property type="entry name" value="EGF"/>
</dbReference>
<dbReference type="VEuPathDB" id="CryptoDB:Cvel_20083"/>
<keyword evidence="9 15" id="KW-1133">Transmembrane helix</keyword>
<sequence>MPLTTRRALFGLLLHIAVQTGHSQSVPEDECGSGTDTCATYTSCLNTVGSFLCQCDPGFESFNDTHCIGRECTGTVPWSGWTSSELVMTPEFFIADGREVGGVDGVTEWRAADSVVFSCPDGFELRGAAGVSCEPPSEEMPRGSPRAVPSWGEVGERPSCENLNECELGVDTCGADATCVDSEGSFECSCESGYELDAENDCKNIDECDLGLHTCSVNATCIDSDGSFECSCERGYELDEENDCKNINECERGLDTCGVNATCNDSAGSFECSCESGYELDGANDCENVDECERSLDRCGSGATCVDSTGSFGCSCESGYELDGDHNCRGVNECELGQHSCGVGASCTDTPGSFVCSCEGDGFELDRENDCRNVNECETGVHSCGVGAACVDSEGSFACSCEEGFELGDQNDCKNIDECDLGLDTCGVNATCTDAEGSFSCSCERGYQLDEENDCKNIDECSLGLHPCHPTGECVDSQGSFECACPDGYIGDGFSECLEDPNECTSGAATCGPHTRCINGVGSFVCQCHPGFRELNETHCLGLECDGPTPWSGWGPVSDAGEDGEEELVMTPEFFIADGREIGVIDGMTEWRAADSVVFSCPDGFELRGAAGVSCEPPSEEMPRGSPRAVPSWGEVGERPSCENIDECERSLDTCGSGATCVDSNGSFQCSCERGYELDGDNNCRDVNECDLGLHTCGVNATCIDSDGSFECSCERGYELDEENDCNDVNECERDLDTCGVRARCADSPGSFLCSCETGYEMDEENNCNNIDECNLGLHTCGVNATCIDSDGSFECSCERGYELDEENDCKKIDWCERARLSANSSEVCEEGSECVNTLEGHVCVHRGCSLEGNGCPALATCEQTTPLAAPVCVCREGLLLMDGECRVEGQDAEAALAGASSLLTNLEDDDEFLGSSEGLAMLGAVAEGGETFAQAAQQSAEQAGALRELQNRAVSLGRRAVTTMTARRLDESEVGAVVKTLGLLGNLASVESESQDEKNEQRGAAASERVRQRAQTLRTAGDALKEASRGLKGESAASVTNTDAGNLGSTVLSLSGTLKSLGERAGTAPQGVRRRAPEAEGDESEEEEEEEDPEMMEREQEMGRTSRTLESSANEAALLLVESARAVRGSRDVSALSGGLGVRALSLDDFQRDGVTLVTPDTSVKFPPPPPSMMLSLRQVPSCPEEEPVVVSLVKWSVSPHGFAQSSKGSAEDATGVKIFRCGVLVPAEGFGQEVGEQRESDAAEAEEKQNGRIRIVMRFNRKEGEGGVQTQSLGGRQRRSRKSAIKRRLFEFFGRASRQVAQEPEVIQKNVTTFGETCQFWDHSLENVGAYSREGCVTGPSSNSTHTECFCTHLTSFSSVLDTTRVVLTDTNYDVIWRWEEAAEKFRFDNITLWVWIIVTLLFPLQLFRASRRDKKEGRHSVMSAAGEERFLGNGRILSRVVEGPYKCVPICFCFEVCKLRQIARHRRKTKLRHMSSSNLSRMTSGGSLDIDPDGGGEGDDKQQSGGWKRRRTVPIIPLTVKDAAKAKEREKKIKLAAQSELRHFQLLSLLQEAAVRALDSGVTGRPGQRVLVLQDGTFVAFNTRKSLSETASHCFHQCQAALSFIFSCAWCPSPPSCCGRRRSSSASPLDMAASGGWTAREVKSIASYLLRTGLFDKVLEARELQNAREERKAARTIGRHAQAYLKRRSRTSESIETASPHANGEKEAEAEAEDAPTQSPPQLSRGTGESHQGVFSRSGEGEEGGLKLEEVGGPSTSPKSRTDLFDESPSAISAGAPHILRVPIQTCRSWTRDDERRVEDAVNAFFDREDTSPIVALEPITRHPPPHKPEPPVMKGISMTMLSGDFPASSPGSSPMSAAPAAPRESKSSKVLMQVEVNVRLTLVQTLTGSARRQVSRVNSIAPGGSVSAVPVQHQNRSFSFARSASGQETAEMLENMTVSTLSLEGDEAELGGGEKGQDRWVRCLATFSGKGIRLEPADSCAEEEARLAGAVPAELRGFVLWDDRRGQKEQRGRRHSAPVSSSSSSSVALGDSNTHTRADRMEAFTAASGNQESGLSLQSKQGEGEAEHASCVRVLLGAKRMHRATVVHRPKWKTAKAALKSAVNAIRALQAMQGGDTSTLQASAVTQQQTRRALTASAAPSSPPTLENPQTAARNEEAEDLEAAGQQSPKADPQAAAREGEEVQKREGSGGGMKESRETVRVFFDIPNSRRLCVDFRAPGEVFVEDSSELSKIEEEVEAGEKGERKEEAPVDKTLRRVFGVVQRSVKHHRDPAKQLPDWEKRQQRIKSDRRKIDIVNWSVLRTMLAAFVSDHPAVRAVAGAEPDEGMTHFETAMICWAEVWGVLMLTALFYTADGDEAEPSYNPEELWYEVSILTSWNMRMIIAVVLAEVFSLPIPLLLDRLLHSRVPFIPSLAPLRRAIVRCQKIPIDLINRLYTSKKSPLFKPNERQGIVRSQIRRGRTEEEAQAQVDGTTESILPPAWRRKWRRGQTAKRVVGYSIAGVWIGACMVYLLSFALVWDITLEDVRDWAISSSCEGALEIFIRPLVVALLLTLITILAFQTHVTIAQNLVRTHPVLVAFAEGGAEDNVEAEKAYLASVAALVVAENSQKVTQENGGAAVGVKEEGEEEGAGGKKQGGEDVGGEIEGQAA</sequence>
<dbReference type="PROSITE" id="PS00010">
    <property type="entry name" value="ASX_HYDROXYL"/>
    <property type="match status" value="14"/>
</dbReference>
<feature type="compositionally biased region" description="Acidic residues" evidence="14">
    <location>
        <begin position="1080"/>
        <end position="1095"/>
    </location>
</feature>
<keyword evidence="5 13" id="KW-0245">EGF-like domain</keyword>
<dbReference type="PROSITE" id="PS50221">
    <property type="entry name" value="GAIN_B"/>
    <property type="match status" value="1"/>
</dbReference>
<evidence type="ECO:0000256" key="8">
    <source>
        <dbReference type="ARBA" id="ARBA00022737"/>
    </source>
</evidence>
<dbReference type="InterPro" id="IPR001881">
    <property type="entry name" value="EGF-like_Ca-bd_dom"/>
</dbReference>
<feature type="region of interest" description="Disordered" evidence="14">
    <location>
        <begin position="1848"/>
        <end position="1871"/>
    </location>
</feature>
<comment type="subcellular location">
    <subcellularLocation>
        <location evidence="2">Cell membrane</location>
        <topology evidence="2">Multi-pass membrane protein</topology>
    </subcellularLocation>
    <subcellularLocation>
        <location evidence="1">Secreted</location>
    </subcellularLocation>
</comment>
<feature type="domain" description="EGF-like" evidence="17">
    <location>
        <begin position="373"/>
        <end position="414"/>
    </location>
</feature>
<dbReference type="FunFam" id="2.10.25.10:FF:000038">
    <property type="entry name" value="Fibrillin 2"/>
    <property type="match status" value="4"/>
</dbReference>
<keyword evidence="11" id="KW-1015">Disulfide bond</keyword>
<keyword evidence="12" id="KW-0325">Glycoprotein</keyword>
<feature type="region of interest" description="Disordered" evidence="14">
    <location>
        <begin position="2613"/>
        <end position="2653"/>
    </location>
</feature>
<feature type="domain" description="EGF-like" evidence="17">
    <location>
        <begin position="204"/>
        <end position="245"/>
    </location>
</feature>
<dbReference type="Pfam" id="PF07645">
    <property type="entry name" value="EGF_CA"/>
    <property type="match status" value="13"/>
</dbReference>
<comment type="caution">
    <text evidence="13">Lacks conserved residue(s) required for the propagation of feature annotation.</text>
</comment>
<dbReference type="Gene3D" id="2.10.25.10">
    <property type="entry name" value="Laminin"/>
    <property type="match status" value="14"/>
</dbReference>
<feature type="domain" description="EGF-like" evidence="17">
    <location>
        <begin position="686"/>
        <end position="727"/>
    </location>
</feature>
<dbReference type="InterPro" id="IPR046338">
    <property type="entry name" value="GAIN_dom_sf"/>
</dbReference>
<dbReference type="Pfam" id="PF12947">
    <property type="entry name" value="EGF_3"/>
    <property type="match status" value="1"/>
</dbReference>
<feature type="compositionally biased region" description="Basic and acidic residues" evidence="14">
    <location>
        <begin position="1024"/>
        <end position="1033"/>
    </location>
</feature>
<evidence type="ECO:0000256" key="14">
    <source>
        <dbReference type="SAM" id="MobiDB-lite"/>
    </source>
</evidence>
<feature type="region of interest" description="Disordered" evidence="14">
    <location>
        <begin position="1062"/>
        <end position="1111"/>
    </location>
</feature>
<dbReference type="PANTHER" id="PTHR24050">
    <property type="entry name" value="PA14 DOMAIN-CONTAINING PROTEIN"/>
    <property type="match status" value="1"/>
</dbReference>
<feature type="transmembrane region" description="Helical" evidence="15">
    <location>
        <begin position="2544"/>
        <end position="2563"/>
    </location>
</feature>
<dbReference type="GO" id="GO:0005576">
    <property type="term" value="C:extracellular region"/>
    <property type="evidence" value="ECO:0007669"/>
    <property type="project" value="UniProtKB-SubCell"/>
</dbReference>
<evidence type="ECO:0000256" key="11">
    <source>
        <dbReference type="ARBA" id="ARBA00023157"/>
    </source>
</evidence>
<evidence type="ECO:0000256" key="7">
    <source>
        <dbReference type="ARBA" id="ARBA00022729"/>
    </source>
</evidence>
<keyword evidence="8" id="KW-0677">Repeat</keyword>
<feature type="domain" description="EGF-like" evidence="17">
    <location>
        <begin position="162"/>
        <end position="203"/>
    </location>
</feature>
<dbReference type="PROSITE" id="PS01187">
    <property type="entry name" value="EGF_CA"/>
    <property type="match status" value="5"/>
</dbReference>
<dbReference type="EMBL" id="CDMZ01000857">
    <property type="protein sequence ID" value="CEM22770.1"/>
    <property type="molecule type" value="Genomic_DNA"/>
</dbReference>
<feature type="compositionally biased region" description="Low complexity" evidence="14">
    <location>
        <begin position="2134"/>
        <end position="2144"/>
    </location>
</feature>
<evidence type="ECO:0000256" key="3">
    <source>
        <dbReference type="ARBA" id="ARBA00022475"/>
    </source>
</evidence>
<accession>A0A0G4G3N3</accession>
<feature type="domain" description="EGF-like" evidence="17">
    <location>
        <begin position="415"/>
        <end position="456"/>
    </location>
</feature>
<evidence type="ECO:0000256" key="1">
    <source>
        <dbReference type="ARBA" id="ARBA00004613"/>
    </source>
</evidence>
<feature type="domain" description="EGF-like" evidence="17">
    <location>
        <begin position="500"/>
        <end position="541"/>
    </location>
</feature>
<dbReference type="SMART" id="SM00179">
    <property type="entry name" value="EGF_CA"/>
    <property type="match status" value="14"/>
</dbReference>
<dbReference type="InterPro" id="IPR052235">
    <property type="entry name" value="Nephronectin_domain"/>
</dbReference>
<evidence type="ECO:0000313" key="19">
    <source>
        <dbReference type="EMBL" id="CEM22770.1"/>
    </source>
</evidence>
<feature type="domain" description="EGF-like" evidence="17">
    <location>
        <begin position="457"/>
        <end position="495"/>
    </location>
</feature>
<feature type="domain" description="EGF-like" evidence="17">
    <location>
        <begin position="770"/>
        <end position="811"/>
    </location>
</feature>
<keyword evidence="7 16" id="KW-0732">Signal</keyword>
<evidence type="ECO:0000256" key="10">
    <source>
        <dbReference type="ARBA" id="ARBA00023136"/>
    </source>
</evidence>
<feature type="signal peptide" evidence="16">
    <location>
        <begin position="1"/>
        <end position="23"/>
    </location>
</feature>
<feature type="domain" description="GAIN-B" evidence="18">
    <location>
        <begin position="1171"/>
        <end position="1369"/>
    </location>
</feature>
<feature type="compositionally biased region" description="Polar residues" evidence="14">
    <location>
        <begin position="1719"/>
        <end position="1738"/>
    </location>
</feature>
<gene>
    <name evidence="19" type="ORF">Cvel_20083</name>
</gene>
<evidence type="ECO:0000256" key="9">
    <source>
        <dbReference type="ARBA" id="ARBA00022989"/>
    </source>
</evidence>
<dbReference type="SMART" id="SM00303">
    <property type="entry name" value="GPS"/>
    <property type="match status" value="1"/>
</dbReference>
<feature type="domain" description="EGF-like" evidence="17">
    <location>
        <begin position="728"/>
        <end position="769"/>
    </location>
</feature>
<evidence type="ECO:0000256" key="13">
    <source>
        <dbReference type="PROSITE-ProRule" id="PRU00076"/>
    </source>
</evidence>
<evidence type="ECO:0000256" key="6">
    <source>
        <dbReference type="ARBA" id="ARBA00022692"/>
    </source>
</evidence>
<feature type="region of interest" description="Disordered" evidence="14">
    <location>
        <begin position="1473"/>
        <end position="1511"/>
    </location>
</feature>
<keyword evidence="3" id="KW-1003">Cell membrane</keyword>
<evidence type="ECO:0000256" key="4">
    <source>
        <dbReference type="ARBA" id="ARBA00022525"/>
    </source>
</evidence>